<dbReference type="KEGG" id="mcub:MCBB_1416"/>
<feature type="compositionally biased region" description="Low complexity" evidence="5">
    <location>
        <begin position="16"/>
        <end position="27"/>
    </location>
</feature>
<dbReference type="InterPro" id="IPR052021">
    <property type="entry name" value="Type-I_RS_S_subunit"/>
</dbReference>
<evidence type="ECO:0000256" key="1">
    <source>
        <dbReference type="ARBA" id="ARBA00010923"/>
    </source>
</evidence>
<dbReference type="REBASE" id="160388">
    <property type="entry name" value="S.McuBSORF1417P"/>
</dbReference>
<dbReference type="Gene3D" id="1.10.287.1120">
    <property type="entry name" value="Bipartite methylase S protein"/>
    <property type="match status" value="1"/>
</dbReference>
<keyword evidence="8" id="KW-1185">Reference proteome</keyword>
<keyword evidence="4" id="KW-0175">Coiled coil</keyword>
<dbReference type="STRING" id="118062.MCBB_1416"/>
<feature type="domain" description="Type I restriction modification DNA specificity" evidence="6">
    <location>
        <begin position="31"/>
        <end position="200"/>
    </location>
</feature>
<reference evidence="7 8" key="1">
    <citation type="submission" date="2016-08" db="EMBL/GenBank/DDBJ databases">
        <authorList>
            <person name="Seilhamer J.J."/>
        </authorList>
    </citation>
    <scope>NUCLEOTIDE SEQUENCE [LARGE SCALE GENOMIC DNA]</scope>
    <source>
        <strain evidence="7">Buetzberg</strain>
    </source>
</reference>
<dbReference type="InterPro" id="IPR000055">
    <property type="entry name" value="Restrct_endonuc_typeI_TRD"/>
</dbReference>
<evidence type="ECO:0000256" key="2">
    <source>
        <dbReference type="ARBA" id="ARBA00022747"/>
    </source>
</evidence>
<dbReference type="Pfam" id="PF01420">
    <property type="entry name" value="Methylase_S"/>
    <property type="match status" value="2"/>
</dbReference>
<dbReference type="EMBL" id="LT607756">
    <property type="protein sequence ID" value="SCG85973.1"/>
    <property type="molecule type" value="Genomic_DNA"/>
</dbReference>
<gene>
    <name evidence="7" type="ORF">MCBB_1416</name>
</gene>
<dbReference type="AlphaFoldDB" id="A0A1D3L341"/>
<dbReference type="PANTHER" id="PTHR30408:SF12">
    <property type="entry name" value="TYPE I RESTRICTION ENZYME MJAVIII SPECIFICITY SUBUNIT"/>
    <property type="match status" value="1"/>
</dbReference>
<dbReference type="PANTHER" id="PTHR30408">
    <property type="entry name" value="TYPE-1 RESTRICTION ENZYME ECOKI SPECIFICITY PROTEIN"/>
    <property type="match status" value="1"/>
</dbReference>
<evidence type="ECO:0000256" key="4">
    <source>
        <dbReference type="SAM" id="Coils"/>
    </source>
</evidence>
<dbReference type="InterPro" id="IPR044946">
    <property type="entry name" value="Restrct_endonuc_typeI_TRD_sf"/>
</dbReference>
<comment type="similarity">
    <text evidence="1">Belongs to the type-I restriction system S methylase family.</text>
</comment>
<dbReference type="GO" id="GO:0003677">
    <property type="term" value="F:DNA binding"/>
    <property type="evidence" value="ECO:0007669"/>
    <property type="project" value="UniProtKB-KW"/>
</dbReference>
<evidence type="ECO:0000259" key="6">
    <source>
        <dbReference type="Pfam" id="PF01420"/>
    </source>
</evidence>
<dbReference type="SUPFAM" id="SSF116734">
    <property type="entry name" value="DNA methylase specificity domain"/>
    <property type="match status" value="2"/>
</dbReference>
<dbReference type="CDD" id="cd17276">
    <property type="entry name" value="RMtype1_S_Sau1132ORF3780P-TRD1-CR1_like"/>
    <property type="match status" value="1"/>
</dbReference>
<dbReference type="Gene3D" id="3.90.220.20">
    <property type="entry name" value="DNA methylase specificity domains"/>
    <property type="match status" value="2"/>
</dbReference>
<evidence type="ECO:0000256" key="3">
    <source>
        <dbReference type="ARBA" id="ARBA00023125"/>
    </source>
</evidence>
<evidence type="ECO:0000313" key="7">
    <source>
        <dbReference type="EMBL" id="SCG85973.1"/>
    </source>
</evidence>
<sequence length="438" mass="50449">MINKDIKNSSHSLEINPSNDRNNNNTLNSLPKNWDIVELGEVIKPDRIRIKKEAYKGDIPLVKKIPFDMGKVILREKNQTGTDLYAANENHLITSKINLHQGAIAITKEFIAATTHYEFYEVMKKANIHFLWYYLRSPAFKKIFNQEIKYRGFKKEANFKFIKNFLIPLPNKSEQEKIVFILSMVQNNIETTELIIQAVESLKKSLMMHLFTYGPVSLKKIRNIKFKENKIKSINEDWQKYKIKEIAEIGSGNTPSRKKKEFYGGNIPWVKTLDLNENVVLTTQEKITDMGLKSIRGKIWPKNTVMIAMYGGAGTVGKSGILGIPAATNQALCCISPNPDKFDSLYLLYYLIFIRSTWMRHAIGTRKDPNISKGIIEKTEISLPEISKQKETVKILRIIDQKIESEKNKKKALEDLFKSLLKDLMTSKIRTNNLNFDI</sequence>
<protein>
    <submittedName>
        <fullName evidence="7">Type-1 restriction enzyme MjaXIP specificity protein</fullName>
    </submittedName>
</protein>
<evidence type="ECO:0000313" key="8">
    <source>
        <dbReference type="Proteomes" id="UP000094707"/>
    </source>
</evidence>
<keyword evidence="3" id="KW-0238">DNA-binding</keyword>
<feature type="coiled-coil region" evidence="4">
    <location>
        <begin position="396"/>
        <end position="423"/>
    </location>
</feature>
<organism evidence="7 8">
    <name type="scientific">Methanobacterium congolense</name>
    <dbReference type="NCBI Taxonomy" id="118062"/>
    <lineage>
        <taxon>Archaea</taxon>
        <taxon>Methanobacteriati</taxon>
        <taxon>Methanobacteriota</taxon>
        <taxon>Methanomada group</taxon>
        <taxon>Methanobacteria</taxon>
        <taxon>Methanobacteriales</taxon>
        <taxon>Methanobacteriaceae</taxon>
        <taxon>Methanobacterium</taxon>
    </lineage>
</organism>
<evidence type="ECO:0000256" key="5">
    <source>
        <dbReference type="SAM" id="MobiDB-lite"/>
    </source>
</evidence>
<proteinExistence type="inferred from homology"/>
<dbReference type="Proteomes" id="UP000094707">
    <property type="component" value="Chromosome I"/>
</dbReference>
<accession>A0A1D3L341</accession>
<feature type="region of interest" description="Disordered" evidence="5">
    <location>
        <begin position="1"/>
        <end position="27"/>
    </location>
</feature>
<feature type="domain" description="Type I restriction modification DNA specificity" evidence="6">
    <location>
        <begin position="235"/>
        <end position="414"/>
    </location>
</feature>
<keyword evidence="2" id="KW-0680">Restriction system</keyword>
<name>A0A1D3L341_9EURY</name>
<dbReference type="GO" id="GO:0009307">
    <property type="term" value="P:DNA restriction-modification system"/>
    <property type="evidence" value="ECO:0007669"/>
    <property type="project" value="UniProtKB-KW"/>
</dbReference>